<dbReference type="Gene3D" id="2.10.69.10">
    <property type="entry name" value="Cysteine Protease (Bromelain) Inhibitor, subunit H"/>
    <property type="match status" value="1"/>
</dbReference>
<organism evidence="8">
    <name type="scientific">Arundo donax</name>
    <name type="common">Giant reed</name>
    <name type="synonym">Donax arundinaceus</name>
    <dbReference type="NCBI Taxonomy" id="35708"/>
    <lineage>
        <taxon>Eukaryota</taxon>
        <taxon>Viridiplantae</taxon>
        <taxon>Streptophyta</taxon>
        <taxon>Embryophyta</taxon>
        <taxon>Tracheophyta</taxon>
        <taxon>Spermatophyta</taxon>
        <taxon>Magnoliopsida</taxon>
        <taxon>Liliopsida</taxon>
        <taxon>Poales</taxon>
        <taxon>Poaceae</taxon>
        <taxon>PACMAD clade</taxon>
        <taxon>Arundinoideae</taxon>
        <taxon>Arundineae</taxon>
        <taxon>Arundo</taxon>
    </lineage>
</organism>
<reference evidence="8" key="2">
    <citation type="journal article" date="2015" name="Data Brief">
        <title>Shoot transcriptome of the giant reed, Arundo donax.</title>
        <authorList>
            <person name="Barrero R.A."/>
            <person name="Guerrero F.D."/>
            <person name="Moolhuijzen P."/>
            <person name="Goolsby J.A."/>
            <person name="Tidwell J."/>
            <person name="Bellgard S.E."/>
            <person name="Bellgard M.I."/>
        </authorList>
    </citation>
    <scope>NUCLEOTIDE SEQUENCE</scope>
    <source>
        <tissue evidence="8">Shoot tissue taken approximately 20 cm above the soil surface</tissue>
    </source>
</reference>
<comment type="similarity">
    <text evidence="1 5">Belongs to the Bowman-Birk serine protease inhibitor family.</text>
</comment>
<evidence type="ECO:0000313" key="8">
    <source>
        <dbReference type="EMBL" id="JAD80590.1"/>
    </source>
</evidence>
<dbReference type="PANTHER" id="PTHR33479">
    <property type="entry name" value="BOWMAN-BIRK TYPE BRAN TRYPSIN INHIBITOR"/>
    <property type="match status" value="1"/>
</dbReference>
<dbReference type="EMBL" id="GBRH01217305">
    <property type="protein sequence ID" value="JAD80590.1"/>
    <property type="molecule type" value="Transcribed_RNA"/>
</dbReference>
<feature type="signal peptide" evidence="6">
    <location>
        <begin position="1"/>
        <end position="24"/>
    </location>
</feature>
<dbReference type="InterPro" id="IPR035995">
    <property type="entry name" value="Bowman-Birk_prot_inh"/>
</dbReference>
<name>A0A0A9D4N8_ARUDO</name>
<keyword evidence="4" id="KW-1015">Disulfide bond</keyword>
<keyword evidence="3 5" id="KW-0722">Serine protease inhibitor</keyword>
<dbReference type="GO" id="GO:0005576">
    <property type="term" value="C:extracellular region"/>
    <property type="evidence" value="ECO:0007669"/>
    <property type="project" value="InterPro"/>
</dbReference>
<evidence type="ECO:0000256" key="2">
    <source>
        <dbReference type="ARBA" id="ARBA00022690"/>
    </source>
</evidence>
<evidence type="ECO:0000256" key="3">
    <source>
        <dbReference type="ARBA" id="ARBA00022900"/>
    </source>
</evidence>
<evidence type="ECO:0000259" key="7">
    <source>
        <dbReference type="SMART" id="SM00269"/>
    </source>
</evidence>
<dbReference type="GO" id="GO:0004867">
    <property type="term" value="F:serine-type endopeptidase inhibitor activity"/>
    <property type="evidence" value="ECO:0007669"/>
    <property type="project" value="UniProtKB-KW"/>
</dbReference>
<dbReference type="SUPFAM" id="SSF57247">
    <property type="entry name" value="Bowman-Birk inhibitor, BBI"/>
    <property type="match status" value="1"/>
</dbReference>
<sequence length="111" mass="11416">MKPQALFFAVAVLAVLAAMPLGKGHGGEEGGAGLPEDAAARARLCCNECGACTRSFPPKCTCQDLRPGGCLPACKNCVKIDSGNDGAPLFQCTDFITNFCKHRCTPAAVAA</sequence>
<dbReference type="Pfam" id="PF00228">
    <property type="entry name" value="Bowman-Birk_leg"/>
    <property type="match status" value="1"/>
</dbReference>
<protein>
    <recommendedName>
        <fullName evidence="7">Bowman-Birk serine protease inhibitors family domain-containing protein</fullName>
    </recommendedName>
</protein>
<feature type="chain" id="PRO_5002063666" description="Bowman-Birk serine protease inhibitors family domain-containing protein" evidence="6">
    <location>
        <begin position="25"/>
        <end position="111"/>
    </location>
</feature>
<keyword evidence="2 5" id="KW-0646">Protease inhibitor</keyword>
<reference evidence="8" key="1">
    <citation type="submission" date="2014-09" db="EMBL/GenBank/DDBJ databases">
        <authorList>
            <person name="Magalhaes I.L.F."/>
            <person name="Oliveira U."/>
            <person name="Santos F.R."/>
            <person name="Vidigal T.H.D.A."/>
            <person name="Brescovit A.D."/>
            <person name="Santos A.J."/>
        </authorList>
    </citation>
    <scope>NUCLEOTIDE SEQUENCE</scope>
    <source>
        <tissue evidence="8">Shoot tissue taken approximately 20 cm above the soil surface</tissue>
    </source>
</reference>
<keyword evidence="6" id="KW-0732">Signal</keyword>
<dbReference type="AlphaFoldDB" id="A0A0A9D4N8"/>
<evidence type="ECO:0000256" key="5">
    <source>
        <dbReference type="RuleBase" id="RU003856"/>
    </source>
</evidence>
<dbReference type="InterPro" id="IPR000877">
    <property type="entry name" value="Prot_inh_BBI"/>
</dbReference>
<evidence type="ECO:0000256" key="6">
    <source>
        <dbReference type="SAM" id="SignalP"/>
    </source>
</evidence>
<accession>A0A0A9D4N8</accession>
<proteinExistence type="inferred from homology"/>
<feature type="domain" description="Bowman-Birk serine protease inhibitors family" evidence="7">
    <location>
        <begin position="45"/>
        <end position="104"/>
    </location>
</feature>
<dbReference type="PANTHER" id="PTHR33479:SF4">
    <property type="entry name" value="BOWMAN-BIRK TYPE TRYPSIN INHIBITOR"/>
    <property type="match status" value="1"/>
</dbReference>
<dbReference type="SMART" id="SM00269">
    <property type="entry name" value="BowB"/>
    <property type="match status" value="1"/>
</dbReference>
<evidence type="ECO:0000256" key="4">
    <source>
        <dbReference type="ARBA" id="ARBA00023157"/>
    </source>
</evidence>
<evidence type="ECO:0000256" key="1">
    <source>
        <dbReference type="ARBA" id="ARBA00008506"/>
    </source>
</evidence>